<dbReference type="Gene3D" id="3.40.50.1980">
    <property type="entry name" value="Nitrogenase molybdenum iron protein domain"/>
    <property type="match status" value="2"/>
</dbReference>
<dbReference type="RefSeq" id="WP_344338598.1">
    <property type="nucleotide sequence ID" value="NZ_BAAAPZ010000019.1"/>
</dbReference>
<evidence type="ECO:0000256" key="9">
    <source>
        <dbReference type="ARBA" id="ARBA00023027"/>
    </source>
</evidence>
<dbReference type="PANTHER" id="PTHR21256">
    <property type="entry name" value="HISTIDINOL DEHYDROGENASE HDH"/>
    <property type="match status" value="1"/>
</dbReference>
<evidence type="ECO:0000256" key="10">
    <source>
        <dbReference type="ARBA" id="ARBA00023102"/>
    </source>
</evidence>
<comment type="pathway">
    <text evidence="2 12">Amino-acid biosynthesis; L-histidine biosynthesis; L-histidine from 5-phospho-alpha-D-ribose 1-diphosphate: step 9/9.</text>
</comment>
<dbReference type="PIRSF" id="PIRSF000099">
    <property type="entry name" value="Histidinol_dh"/>
    <property type="match status" value="1"/>
</dbReference>
<evidence type="ECO:0000256" key="4">
    <source>
        <dbReference type="ARBA" id="ARBA00012965"/>
    </source>
</evidence>
<evidence type="ECO:0000256" key="12">
    <source>
        <dbReference type="HAMAP-Rule" id="MF_01024"/>
    </source>
</evidence>
<reference evidence="15 16" key="1">
    <citation type="journal article" date="2019" name="Int. J. Syst. Evol. Microbiol.">
        <title>The Global Catalogue of Microorganisms (GCM) 10K type strain sequencing project: providing services to taxonomists for standard genome sequencing and annotation.</title>
        <authorList>
            <consortium name="The Broad Institute Genomics Platform"/>
            <consortium name="The Broad Institute Genome Sequencing Center for Infectious Disease"/>
            <person name="Wu L."/>
            <person name="Ma J."/>
        </authorList>
    </citation>
    <scope>NUCLEOTIDE SEQUENCE [LARGE SCALE GENOMIC DNA]</scope>
    <source>
        <strain evidence="15 16">JCM 15900</strain>
    </source>
</reference>
<evidence type="ECO:0000256" key="5">
    <source>
        <dbReference type="ARBA" id="ARBA00016531"/>
    </source>
</evidence>
<feature type="binding site" evidence="12">
    <location>
        <position position="197"/>
    </location>
    <ligand>
        <name>NAD(+)</name>
        <dbReference type="ChEBI" id="CHEBI:57540"/>
    </ligand>
</feature>
<accession>A0ABN2XB03</accession>
<dbReference type="PANTHER" id="PTHR21256:SF2">
    <property type="entry name" value="HISTIDINE BIOSYNTHESIS TRIFUNCTIONAL PROTEIN"/>
    <property type="match status" value="1"/>
</dbReference>
<protein>
    <recommendedName>
        <fullName evidence="5 12">Histidinol dehydrogenase</fullName>
        <shortName evidence="12">HDH</shortName>
        <ecNumber evidence="4 12">1.1.1.23</ecNumber>
    </recommendedName>
</protein>
<name>A0ABN2XB03_9MICO</name>
<feature type="binding site" evidence="12">
    <location>
        <position position="270"/>
    </location>
    <ligand>
        <name>Zn(2+)</name>
        <dbReference type="ChEBI" id="CHEBI:29105"/>
    </ligand>
</feature>
<comment type="function">
    <text evidence="1 12">Catalyzes the sequential NAD-dependent oxidations of L-histidinol to L-histidinaldehyde and then to L-histidine.</text>
</comment>
<feature type="binding site" evidence="12">
    <location>
        <position position="270"/>
    </location>
    <ligand>
        <name>substrate</name>
    </ligand>
</feature>
<keyword evidence="10 12" id="KW-0368">Histidine biosynthesis</keyword>
<evidence type="ECO:0000256" key="14">
    <source>
        <dbReference type="RuleBase" id="RU004175"/>
    </source>
</evidence>
<dbReference type="EC" id="1.1.1.23" evidence="4 12"/>
<dbReference type="Proteomes" id="UP001500984">
    <property type="component" value="Unassembled WGS sequence"/>
</dbReference>
<dbReference type="HAMAP" id="MF_01024">
    <property type="entry name" value="HisD"/>
    <property type="match status" value="1"/>
</dbReference>
<feature type="binding site" evidence="12">
    <location>
        <position position="340"/>
    </location>
    <ligand>
        <name>substrate</name>
    </ligand>
</feature>
<sequence>MTTLASTHLVDLRGSALDKRTLRTRLPRADAGSGAPLEAVRPLLADIRARGRAAVAEAAARFDGSAPERFRVAAEELAAAAEALDPGVRAALEETIRRVRTVARADLPGAVRTELADGAVVTTRHLPAERVGLYVPGGRAVYPSSVVMNAVPAQVAGVGSVAIASPPQPDTGLPHATVLAAAHLLGVDEVWGIGGAQAIGAFAYGFDGPAGDGLEPVDIITGPGNAYVAAAKALVREHVGIDAVAGPTEIIVLADDTADPAFVAADLISQAEHDPLAAAVLVTDSEPLAAAVDAELGAQGARARHAERIAESLSGAQSGIVLVDSQEAGIAVVNAYAGEHVELHVADAAAVAGRIVNGGAVFIGPHSPVALGDYMAGSNHVLPTLGTAAFGDCLGVSSFLRVSQVIDYSAAALREVGERIIALAEAEDLPAHGEAVRIRLEAGEV</sequence>
<dbReference type="NCBIfam" id="TIGR00069">
    <property type="entry name" value="hisD"/>
    <property type="match status" value="1"/>
</dbReference>
<comment type="caution">
    <text evidence="15">The sequence shown here is derived from an EMBL/GenBank/DDBJ whole genome shotgun (WGS) entry which is preliminary data.</text>
</comment>
<organism evidence="15 16">
    <name type="scientific">Brevibacterium salitolerans</name>
    <dbReference type="NCBI Taxonomy" id="1403566"/>
    <lineage>
        <taxon>Bacteria</taxon>
        <taxon>Bacillati</taxon>
        <taxon>Actinomycetota</taxon>
        <taxon>Actinomycetes</taxon>
        <taxon>Micrococcales</taxon>
        <taxon>Brevibacteriaceae</taxon>
        <taxon>Brevibacterium</taxon>
    </lineage>
</organism>
<evidence type="ECO:0000256" key="3">
    <source>
        <dbReference type="ARBA" id="ARBA00010178"/>
    </source>
</evidence>
<evidence type="ECO:0000256" key="1">
    <source>
        <dbReference type="ARBA" id="ARBA00003850"/>
    </source>
</evidence>
<dbReference type="InterPro" id="IPR001692">
    <property type="entry name" value="Histidinol_DH_CS"/>
</dbReference>
<dbReference type="Pfam" id="PF00815">
    <property type="entry name" value="Histidinol_dh"/>
    <property type="match status" value="1"/>
</dbReference>
<keyword evidence="7 12" id="KW-0862">Zinc</keyword>
<evidence type="ECO:0000313" key="16">
    <source>
        <dbReference type="Proteomes" id="UP001500984"/>
    </source>
</evidence>
<evidence type="ECO:0000256" key="11">
    <source>
        <dbReference type="ARBA" id="ARBA00049489"/>
    </source>
</evidence>
<feature type="binding site" evidence="12">
    <location>
        <position position="225"/>
    </location>
    <ligand>
        <name>NAD(+)</name>
        <dbReference type="ChEBI" id="CHEBI:57540"/>
    </ligand>
</feature>
<evidence type="ECO:0000256" key="8">
    <source>
        <dbReference type="ARBA" id="ARBA00023002"/>
    </source>
</evidence>
<evidence type="ECO:0000256" key="2">
    <source>
        <dbReference type="ARBA" id="ARBA00004940"/>
    </source>
</evidence>
<feature type="binding site" evidence="12">
    <location>
        <position position="134"/>
    </location>
    <ligand>
        <name>NAD(+)</name>
        <dbReference type="ChEBI" id="CHEBI:57540"/>
    </ligand>
</feature>
<dbReference type="CDD" id="cd06572">
    <property type="entry name" value="Histidinol_dh"/>
    <property type="match status" value="1"/>
</dbReference>
<keyword evidence="8 12" id="KW-0560">Oxidoreductase</keyword>
<feature type="active site" description="Proton acceptor" evidence="12">
    <location>
        <position position="339"/>
    </location>
</feature>
<evidence type="ECO:0000256" key="13">
    <source>
        <dbReference type="PIRNR" id="PIRNR000099"/>
    </source>
</evidence>
<dbReference type="PROSITE" id="PS00611">
    <property type="entry name" value="HISOL_DEHYDROGENASE"/>
    <property type="match status" value="1"/>
</dbReference>
<feature type="active site" description="Proton acceptor" evidence="12">
    <location>
        <position position="340"/>
    </location>
</feature>
<feature type="binding site" evidence="12">
    <location>
        <position position="432"/>
    </location>
    <ligand>
        <name>Zn(2+)</name>
        <dbReference type="ChEBI" id="CHEBI:29105"/>
    </ligand>
</feature>
<feature type="binding site" evidence="12">
    <location>
        <position position="273"/>
    </location>
    <ligand>
        <name>substrate</name>
    </ligand>
</feature>
<proteinExistence type="inferred from homology"/>
<dbReference type="InterPro" id="IPR022695">
    <property type="entry name" value="Histidinol_DH_monofunct"/>
</dbReference>
<dbReference type="InterPro" id="IPR012131">
    <property type="entry name" value="Hstdl_DH"/>
</dbReference>
<feature type="binding site" evidence="12">
    <location>
        <position position="248"/>
    </location>
    <ligand>
        <name>substrate</name>
    </ligand>
</feature>
<feature type="binding site" evidence="12">
    <location>
        <position position="373"/>
    </location>
    <ligand>
        <name>Zn(2+)</name>
        <dbReference type="ChEBI" id="CHEBI:29105"/>
    </ligand>
</feature>
<comment type="catalytic activity">
    <reaction evidence="11 12">
        <text>L-histidinol + 2 NAD(+) + H2O = L-histidine + 2 NADH + 3 H(+)</text>
        <dbReference type="Rhea" id="RHEA:20641"/>
        <dbReference type="ChEBI" id="CHEBI:15377"/>
        <dbReference type="ChEBI" id="CHEBI:15378"/>
        <dbReference type="ChEBI" id="CHEBI:57540"/>
        <dbReference type="ChEBI" id="CHEBI:57595"/>
        <dbReference type="ChEBI" id="CHEBI:57699"/>
        <dbReference type="ChEBI" id="CHEBI:57945"/>
        <dbReference type="EC" id="1.1.1.23"/>
    </reaction>
</comment>
<evidence type="ECO:0000256" key="6">
    <source>
        <dbReference type="ARBA" id="ARBA00022723"/>
    </source>
</evidence>
<evidence type="ECO:0000256" key="7">
    <source>
        <dbReference type="ARBA" id="ARBA00022833"/>
    </source>
</evidence>
<evidence type="ECO:0000313" key="15">
    <source>
        <dbReference type="EMBL" id="GAA2106538.1"/>
    </source>
</evidence>
<dbReference type="PRINTS" id="PR00083">
    <property type="entry name" value="HOLDHDRGNASE"/>
</dbReference>
<gene>
    <name evidence="15" type="primary">hisD_2</name>
    <name evidence="12" type="synonym">hisD</name>
    <name evidence="15" type="ORF">GCM10009823_32660</name>
</gene>
<keyword evidence="12" id="KW-0028">Amino-acid biosynthesis</keyword>
<keyword evidence="16" id="KW-1185">Reference proteome</keyword>
<comment type="similarity">
    <text evidence="3 12 13 14">Belongs to the histidinol dehydrogenase family.</text>
</comment>
<feature type="binding site" evidence="12">
    <location>
        <position position="373"/>
    </location>
    <ligand>
        <name>substrate</name>
    </ligand>
</feature>
<keyword evidence="6 12" id="KW-0479">Metal-binding</keyword>
<feature type="binding site" evidence="12">
    <location>
        <position position="427"/>
    </location>
    <ligand>
        <name>substrate</name>
    </ligand>
</feature>
<dbReference type="SUPFAM" id="SSF53720">
    <property type="entry name" value="ALDH-like"/>
    <property type="match status" value="1"/>
</dbReference>
<dbReference type="InterPro" id="IPR016161">
    <property type="entry name" value="Ald_DH/histidinol_DH"/>
</dbReference>
<feature type="binding site" evidence="12">
    <location>
        <position position="432"/>
    </location>
    <ligand>
        <name>substrate</name>
    </ligand>
</feature>
<dbReference type="Gene3D" id="1.20.5.1300">
    <property type="match status" value="1"/>
</dbReference>
<feature type="binding site" evidence="12">
    <location>
        <position position="273"/>
    </location>
    <ligand>
        <name>Zn(2+)</name>
        <dbReference type="ChEBI" id="CHEBI:29105"/>
    </ligand>
</feature>
<keyword evidence="9 12" id="KW-0520">NAD</keyword>
<comment type="cofactor">
    <cofactor evidence="12">
        <name>Zn(2+)</name>
        <dbReference type="ChEBI" id="CHEBI:29105"/>
    </cofactor>
    <text evidence="12">Binds 1 zinc ion per subunit.</text>
</comment>
<dbReference type="EMBL" id="BAAAPZ010000019">
    <property type="protein sequence ID" value="GAA2106538.1"/>
    <property type="molecule type" value="Genomic_DNA"/>
</dbReference>